<dbReference type="EMBL" id="UOED01000028">
    <property type="protein sequence ID" value="VAV87627.1"/>
    <property type="molecule type" value="Genomic_DNA"/>
</dbReference>
<dbReference type="PANTHER" id="PTHR30283:SF4">
    <property type="entry name" value="PEROXIDE STRESS RESISTANCE PROTEIN YAAA"/>
    <property type="match status" value="1"/>
</dbReference>
<dbReference type="NCBIfam" id="NF002542">
    <property type="entry name" value="PRK02101.1-3"/>
    <property type="match status" value="1"/>
</dbReference>
<proteinExistence type="inferred from homology"/>
<gene>
    <name evidence="1" type="ORF">MNBD_ALPHA02-1073</name>
</gene>
<evidence type="ECO:0000313" key="1">
    <source>
        <dbReference type="EMBL" id="VAV87627.1"/>
    </source>
</evidence>
<name>A0A3B0R835_9ZZZZ</name>
<sequence length="257" mass="29310">MLVVTSPAKKLDFSEDVTRSGWSIPDFLEDSEILIEAARKLTRQELGKLMKISDKLVELNYNRFRAFSTPFTPVNAKQAVFAFTGDTYVGLDAESLSEDDLAYGQDHYRILSGLYGLLRPLDLMQPYRLEMGKKIPTRRGRTLYEFWGDDLTAALNDIMAAQDTDILINCASQEYFKAIKADKLAGQIITPVFKEVKEGHARVLGMFAKRARGMMTRFILQNRVEKADDLKDFDRGGYVFQPSLSDHQTLEFHRMTD</sequence>
<dbReference type="HAMAP" id="MF_00652">
    <property type="entry name" value="UPF0246"/>
    <property type="match status" value="1"/>
</dbReference>
<dbReference type="Pfam" id="PF03883">
    <property type="entry name" value="H2O2_YaaD"/>
    <property type="match status" value="1"/>
</dbReference>
<reference evidence="1" key="1">
    <citation type="submission" date="2018-06" db="EMBL/GenBank/DDBJ databases">
        <authorList>
            <person name="Zhirakovskaya E."/>
        </authorList>
    </citation>
    <scope>NUCLEOTIDE SEQUENCE</scope>
</reference>
<dbReference type="GO" id="GO:0005829">
    <property type="term" value="C:cytosol"/>
    <property type="evidence" value="ECO:0007669"/>
    <property type="project" value="TreeGrafter"/>
</dbReference>
<dbReference type="AlphaFoldDB" id="A0A3B0R835"/>
<protein>
    <submittedName>
        <fullName evidence="1">UPF0246 protein YaaA</fullName>
    </submittedName>
</protein>
<dbReference type="GO" id="GO:0033194">
    <property type="term" value="P:response to hydroperoxide"/>
    <property type="evidence" value="ECO:0007669"/>
    <property type="project" value="TreeGrafter"/>
</dbReference>
<accession>A0A3B0R835</accession>
<dbReference type="InterPro" id="IPR005583">
    <property type="entry name" value="YaaA"/>
</dbReference>
<organism evidence="1">
    <name type="scientific">hydrothermal vent metagenome</name>
    <dbReference type="NCBI Taxonomy" id="652676"/>
    <lineage>
        <taxon>unclassified sequences</taxon>
        <taxon>metagenomes</taxon>
        <taxon>ecological metagenomes</taxon>
    </lineage>
</organism>
<dbReference type="PANTHER" id="PTHR30283">
    <property type="entry name" value="PEROXIDE STRESS RESPONSE PROTEIN YAAA"/>
    <property type="match status" value="1"/>
</dbReference>